<name>A0ABW3Y6F1_9FLAO</name>
<dbReference type="SUPFAM" id="SSF53328">
    <property type="entry name" value="Formyltransferase"/>
    <property type="match status" value="1"/>
</dbReference>
<dbReference type="InterPro" id="IPR002376">
    <property type="entry name" value="Formyl_transf_N"/>
</dbReference>
<dbReference type="HAMAP" id="MF_00182">
    <property type="entry name" value="Formyl_trans"/>
    <property type="match status" value="1"/>
</dbReference>
<feature type="domain" description="Formyl transferase N-terminal" evidence="6">
    <location>
        <begin position="5"/>
        <end position="181"/>
    </location>
</feature>
<dbReference type="InterPro" id="IPR041711">
    <property type="entry name" value="Met-tRNA-FMT_N"/>
</dbReference>
<evidence type="ECO:0000259" key="7">
    <source>
        <dbReference type="Pfam" id="PF02911"/>
    </source>
</evidence>
<dbReference type="InterPro" id="IPR005793">
    <property type="entry name" value="Formyl_trans_C"/>
</dbReference>
<dbReference type="GO" id="GO:0004479">
    <property type="term" value="F:methionyl-tRNA formyltransferase activity"/>
    <property type="evidence" value="ECO:0007669"/>
    <property type="project" value="UniProtKB-EC"/>
</dbReference>
<comment type="similarity">
    <text evidence="1 5">Belongs to the Fmt family.</text>
</comment>
<evidence type="ECO:0000259" key="6">
    <source>
        <dbReference type="Pfam" id="PF00551"/>
    </source>
</evidence>
<dbReference type="NCBIfam" id="TIGR00460">
    <property type="entry name" value="fmt"/>
    <property type="match status" value="1"/>
</dbReference>
<dbReference type="CDD" id="cd08704">
    <property type="entry name" value="Met_tRNA_FMT_C"/>
    <property type="match status" value="1"/>
</dbReference>
<dbReference type="Pfam" id="PF02911">
    <property type="entry name" value="Formyl_trans_C"/>
    <property type="match status" value="1"/>
</dbReference>
<comment type="catalytic activity">
    <reaction evidence="5">
        <text>L-methionyl-tRNA(fMet) + (6R)-10-formyltetrahydrofolate = N-formyl-L-methionyl-tRNA(fMet) + (6S)-5,6,7,8-tetrahydrofolate + H(+)</text>
        <dbReference type="Rhea" id="RHEA:24380"/>
        <dbReference type="Rhea" id="RHEA-COMP:9952"/>
        <dbReference type="Rhea" id="RHEA-COMP:9953"/>
        <dbReference type="ChEBI" id="CHEBI:15378"/>
        <dbReference type="ChEBI" id="CHEBI:57453"/>
        <dbReference type="ChEBI" id="CHEBI:78530"/>
        <dbReference type="ChEBI" id="CHEBI:78844"/>
        <dbReference type="ChEBI" id="CHEBI:195366"/>
        <dbReference type="EC" id="2.1.2.9"/>
    </reaction>
</comment>
<evidence type="ECO:0000256" key="2">
    <source>
        <dbReference type="ARBA" id="ARBA00012261"/>
    </source>
</evidence>
<dbReference type="InterPro" id="IPR011034">
    <property type="entry name" value="Formyl_transferase-like_C_sf"/>
</dbReference>
<dbReference type="PANTHER" id="PTHR11138:SF5">
    <property type="entry name" value="METHIONYL-TRNA FORMYLTRANSFERASE, MITOCHONDRIAL"/>
    <property type="match status" value="1"/>
</dbReference>
<dbReference type="RefSeq" id="WP_377179249.1">
    <property type="nucleotide sequence ID" value="NZ_JBHTMY010000003.1"/>
</dbReference>
<dbReference type="EC" id="2.1.2.9" evidence="2 5"/>
<dbReference type="CDD" id="cd08646">
    <property type="entry name" value="FMT_core_Met-tRNA-FMT_N"/>
    <property type="match status" value="1"/>
</dbReference>
<sequence>MNDLRIVFMGTPAFAVASLEALLRAKMNVVAVVTAPDKPAGRGRNLKQSAVKEYALKRNLPVLQPNNLKADHFVQELINLKVNLQIVVAFRMLPKVVWSLPNYGTFNLHASLLPHYRGAAPINWAIINGEKKTGVTTFFLNENIDEGAIILQQEVDIDKNETAGDLHDKLMLTGSKLVIETVQLIASEKVFPKKQSNESFKLAPKLTSENCRIDWSQDVYNVFNQVRGLSPYPLAHTLLVNGDEQIKTLISSCTPFELEHIQNFGSILIKQKEIQVFCKNGFIKIDQLKLAGKKLMDAKSLLNGYTILDGAHFE</sequence>
<feature type="binding site" evidence="5">
    <location>
        <begin position="111"/>
        <end position="114"/>
    </location>
    <ligand>
        <name>(6S)-5,6,7,8-tetrahydrofolate</name>
        <dbReference type="ChEBI" id="CHEBI:57453"/>
    </ligand>
</feature>
<dbReference type="PANTHER" id="PTHR11138">
    <property type="entry name" value="METHIONYL-TRNA FORMYLTRANSFERASE"/>
    <property type="match status" value="1"/>
</dbReference>
<organism evidence="8 9">
    <name type="scientific">Namhaeicola litoreus</name>
    <dbReference type="NCBI Taxonomy" id="1052145"/>
    <lineage>
        <taxon>Bacteria</taxon>
        <taxon>Pseudomonadati</taxon>
        <taxon>Bacteroidota</taxon>
        <taxon>Flavobacteriia</taxon>
        <taxon>Flavobacteriales</taxon>
        <taxon>Flavobacteriaceae</taxon>
        <taxon>Namhaeicola</taxon>
    </lineage>
</organism>
<dbReference type="EMBL" id="JBHTMY010000003">
    <property type="protein sequence ID" value="MFD1316354.1"/>
    <property type="molecule type" value="Genomic_DNA"/>
</dbReference>
<keyword evidence="4 5" id="KW-0648">Protein biosynthesis</keyword>
<gene>
    <name evidence="5 8" type="primary">fmt</name>
    <name evidence="8" type="ORF">ACFQ39_12055</name>
</gene>
<evidence type="ECO:0000256" key="5">
    <source>
        <dbReference type="HAMAP-Rule" id="MF_00182"/>
    </source>
</evidence>
<evidence type="ECO:0000313" key="9">
    <source>
        <dbReference type="Proteomes" id="UP001597201"/>
    </source>
</evidence>
<accession>A0ABW3Y6F1</accession>
<evidence type="ECO:0000256" key="3">
    <source>
        <dbReference type="ARBA" id="ARBA00022679"/>
    </source>
</evidence>
<proteinExistence type="inferred from homology"/>
<dbReference type="InterPro" id="IPR036477">
    <property type="entry name" value="Formyl_transf_N_sf"/>
</dbReference>
<keyword evidence="9" id="KW-1185">Reference proteome</keyword>
<dbReference type="Gene3D" id="3.40.50.12230">
    <property type="match status" value="1"/>
</dbReference>
<comment type="caution">
    <text evidence="8">The sequence shown here is derived from an EMBL/GenBank/DDBJ whole genome shotgun (WGS) entry which is preliminary data.</text>
</comment>
<evidence type="ECO:0000256" key="1">
    <source>
        <dbReference type="ARBA" id="ARBA00010699"/>
    </source>
</evidence>
<dbReference type="InterPro" id="IPR005794">
    <property type="entry name" value="Fmt"/>
</dbReference>
<dbReference type="InterPro" id="IPR044135">
    <property type="entry name" value="Met-tRNA-FMT_C"/>
</dbReference>
<keyword evidence="3 5" id="KW-0808">Transferase</keyword>
<protein>
    <recommendedName>
        <fullName evidence="2 5">Methionyl-tRNA formyltransferase</fullName>
        <ecNumber evidence="2 5">2.1.2.9</ecNumber>
    </recommendedName>
</protein>
<evidence type="ECO:0000313" key="8">
    <source>
        <dbReference type="EMBL" id="MFD1316354.1"/>
    </source>
</evidence>
<dbReference type="SUPFAM" id="SSF50486">
    <property type="entry name" value="FMT C-terminal domain-like"/>
    <property type="match status" value="1"/>
</dbReference>
<evidence type="ECO:0000256" key="4">
    <source>
        <dbReference type="ARBA" id="ARBA00022917"/>
    </source>
</evidence>
<reference evidence="9" key="1">
    <citation type="journal article" date="2019" name="Int. J. Syst. Evol. Microbiol.">
        <title>The Global Catalogue of Microorganisms (GCM) 10K type strain sequencing project: providing services to taxonomists for standard genome sequencing and annotation.</title>
        <authorList>
            <consortium name="The Broad Institute Genomics Platform"/>
            <consortium name="The Broad Institute Genome Sequencing Center for Infectious Disease"/>
            <person name="Wu L."/>
            <person name="Ma J."/>
        </authorList>
    </citation>
    <scope>NUCLEOTIDE SEQUENCE [LARGE SCALE GENOMIC DNA]</scope>
    <source>
        <strain evidence="9">CCUG 61485</strain>
    </source>
</reference>
<dbReference type="Proteomes" id="UP001597201">
    <property type="component" value="Unassembled WGS sequence"/>
</dbReference>
<feature type="domain" description="Formyl transferase C-terminal" evidence="7">
    <location>
        <begin position="205"/>
        <end position="305"/>
    </location>
</feature>
<comment type="function">
    <text evidence="5">Attaches a formyl group to the free amino group of methionyl-tRNA(fMet). The formyl group appears to play a dual role in the initiator identity of N-formylmethionyl-tRNA by promoting its recognition by IF2 and preventing the misappropriation of this tRNA by the elongation apparatus.</text>
</comment>
<dbReference type="Pfam" id="PF00551">
    <property type="entry name" value="Formyl_trans_N"/>
    <property type="match status" value="1"/>
</dbReference>